<dbReference type="SMART" id="SM01343">
    <property type="entry name" value="FATC"/>
    <property type="match status" value="1"/>
</dbReference>
<dbReference type="InterPro" id="IPR000403">
    <property type="entry name" value="PI3/4_kinase_cat_dom"/>
</dbReference>
<comment type="caution">
    <text evidence="16">The sequence shown here is derived from an EMBL/GenBank/DDBJ whole genome shotgun (WGS) entry which is preliminary data.</text>
</comment>
<accession>A0ABD3SSY9</accession>
<feature type="compositionally biased region" description="Acidic residues" evidence="12">
    <location>
        <begin position="1453"/>
        <end position="1466"/>
    </location>
</feature>
<gene>
    <name evidence="16" type="ORF">ACHAXA_003740</name>
</gene>
<dbReference type="InterPro" id="IPR003152">
    <property type="entry name" value="FATC_dom"/>
</dbReference>
<feature type="compositionally biased region" description="Basic residues" evidence="12">
    <location>
        <begin position="1471"/>
        <end position="1486"/>
    </location>
</feature>
<comment type="subcellular location">
    <subcellularLocation>
        <location evidence="1">Nucleus</location>
    </subcellularLocation>
</comment>
<dbReference type="Pfam" id="PF02260">
    <property type="entry name" value="FATC"/>
    <property type="match status" value="1"/>
</dbReference>
<evidence type="ECO:0000256" key="12">
    <source>
        <dbReference type="SAM" id="MobiDB-lite"/>
    </source>
</evidence>
<evidence type="ECO:0000256" key="11">
    <source>
        <dbReference type="SAM" id="Coils"/>
    </source>
</evidence>
<dbReference type="InterPro" id="IPR011009">
    <property type="entry name" value="Kinase-like_dom_sf"/>
</dbReference>
<keyword evidence="6" id="KW-0227">DNA damage</keyword>
<dbReference type="Gene3D" id="3.30.1010.10">
    <property type="entry name" value="Phosphatidylinositol 3-kinase Catalytic Subunit, Chain A, domain 4"/>
    <property type="match status" value="1"/>
</dbReference>
<evidence type="ECO:0000259" key="13">
    <source>
        <dbReference type="PROSITE" id="PS50290"/>
    </source>
</evidence>
<keyword evidence="5" id="KW-0547">Nucleotide-binding</keyword>
<evidence type="ECO:0000256" key="7">
    <source>
        <dbReference type="ARBA" id="ARBA00022777"/>
    </source>
</evidence>
<feature type="domain" description="FATC" evidence="15">
    <location>
        <begin position="3978"/>
        <end position="4010"/>
    </location>
</feature>
<feature type="domain" description="FAT" evidence="14">
    <location>
        <begin position="3121"/>
        <end position="3498"/>
    </location>
</feature>
<evidence type="ECO:0000256" key="4">
    <source>
        <dbReference type="ARBA" id="ARBA00022679"/>
    </source>
</evidence>
<dbReference type="InterPro" id="IPR038980">
    <property type="entry name" value="ATM_plant"/>
</dbReference>
<keyword evidence="11" id="KW-0175">Coiled coil</keyword>
<evidence type="ECO:0000259" key="15">
    <source>
        <dbReference type="PROSITE" id="PS51190"/>
    </source>
</evidence>
<evidence type="ECO:0000256" key="8">
    <source>
        <dbReference type="ARBA" id="ARBA00022840"/>
    </source>
</evidence>
<dbReference type="PANTHER" id="PTHR37079">
    <property type="entry name" value="SERINE/THREONINE-PROTEIN KINASE ATM"/>
    <property type="match status" value="1"/>
</dbReference>
<sequence>MHNMAAALSSSLPPLGSGNRSPNPTYSAIAVLRDGLRSSKVTDRRNAARALLEKLHDQNTLRRLEVEALRMFENADAKAGDGGRGGGGGRDASGNAATNAMTVTTLPWDRVCILYRSLLDAALLSSRTLLDGRTMTTSGSGLGGRKRAHANQSGFTGRKTTFSADDVLLPYKVFLRMDSDLELECNDGGCGTSGGNSLVDWKTRPRHGHHVDVQSRGGFHSTRYVPHVPSDDDRGSRLSKREVSSCVDYAVRCLNDDDVLALPGVETSMLQWLSHICSRPAYLAELEVEDELGHVLHELSTRLGRAFFAVNDSLGNCGRDRAEGQSAGAESSSGSYSEAMELISQESLLAASKCLCAMMFNCTVRLGMNLHLFLRPVLQLVADWAESAWILQTGGGEANTTFSSSSSSSSLRVVAAVARNPHARMIEDGRMADPLSHRRRLRTEADVMSLLPYLYSTAANLLAAHPEHCVPVLSDCGHALLRLARKNYGRTTTSAQAREALTEYIGAHLLVAETSGKICGLPEGDLGPLMPRSSSGQDENGNEEDQIGDYDCSETEKSQCKNKRRGKGATLDTESINKLLEMIRDEKVLESLSAPAASNGHRQDGKKKKDPRRSLLSGGNGGSDCRSSGMVWTPLTRRQRRHWELMARLLRISHRLYLTRAEDREGGGITTCNTLECLVALAEEDMLRSSVGDSEIDILPRDELIHRRLSSRRNSDDGRIASPGALAHCPWIRIVGRHLYKLNPKLGSLIPSSSDTSSSQDTMTFTMKRGGGPEFLGASDPKEPSDDGTYFLERNLLESCPMLQSLVVDESTLPEGSMTALTPNSTITHKSSDVLDSIQPTIVSTLQFLCACAESFPRGECWASSARKNWSTFLDEGSYPDATLANVLERHGSSSADAAAVVYLLGTTLESQGGSLGNEDIQLWTIVALLKMTESSAIICSRESSSDAATFESLSSARALHLAWQYVWKTLFRYDLRYSCYTSSAYSNNVGELIIQLLTQILRYQCAEMEGLCVLRLPQDVRTSKNFQFIRSEHEHLWSLPVFDDASYILSCAPFELITNTIRLIGFCEAGEAATPTSAADAIDKVISGNRDRRYFVSLCLKFVELAMRNNAESSLRRSFLPYAATSLAALVSNGDISSVSTFELDGLNLFAITEDIEPLCHVCDPENVDFNAKICINQILWTDSITPNEYLYGIDHDIAVRIVQGRGAILNRHLNAQYEREQLRRWMKQGLILCVDNRVTPTSSPLGSIVFISIKSCLDELLFQLRYEDGNASDDDEMDSVEKARENLLALPKVTALILLMLTVLLSNHSTVERTSQNLCDIFEDNFSPAFDLLLEKLPSLKSYPSDFFAVFNHLHGIVRALNFISAFGGGGNRVSRLFGISGKSLSSMCKSFLKDFRNISCTSRKTSEIAVSSSNQFNFDSDEDLFNLSKDRAQIRHSQTQHSSRRSTNSDESDGLMDDDDYDDNFGKNRNHRPRLPRAPPSKRLRMENESNSRLRNDFNLSRTQFTPRITDSTSIDAKCAWACSSLMLLLQPSFQSLEFISSHLVWPEDCNKRPGYGTVSKLPDPCGALVCAILFCRKSVILTRDRLDLHVCGHDADEDQKSALILSLETILQAKRCFPPSSKHFMCGLELVAEMARIREYSECCGPISNAESRMVLEALHPEGLGKESCDFSLFRRWKRILKYRSSYQSQKVLAATAIFIVAQKNLRKQFEGFIRDFICTRFCHIDESVRSLASNLLGAALIIFPDQNPIVVDVLKNALPKLEDKKKIRKWIGNTLVDQKLRDEMIPLEEDAFTDAEGSIEYNSIMCIGMIAGHASDGALARDMIWRLIDLATRRPTVLLACYRACKRASFLRRYPCLSDMFDDMLPHFLVKWLESKRSLTDFPLLFMSPSTLERACRYLPNELLSMLIFEGGWNDDFFNIGGAEAEIIPLNEGILTSFVGSVAQFLIPNILLSSSNCDSVSDIKNQSIDTMKYLTECVLILTGLDNDDTISKVLLNHISDLYGYVAVLGEGGDAALQCENAFKLLKRCVSSVHIERTGAKCSFLVLRHILLLHRIGMAVVGLGDIELTSKSYIDGIKYVSNQLKGPSKCKQGSVLEQLGSSLTESMIIVKYWLSSSQTARQREETWGTLSLLCELLIEYIVNGVVESGELRFCLHTFITVILDPTNTALCPLVLSSLKDVLSALFSIAAKKTLVQDVIAVIHKLSLILIQIHQRAYDRLRCTCESTLRCLEYEQTLTLGLLSIFEETDSSDSVGEGPWILSTGSNGILQHLIASKADLEEKVSSDTMLVAYDCLEIIANSESIQIEDIAGAEDIIIKHDREEVYRNVNERYSLLSLFDTINQRSTKIKENNLTMECENFIRVMNEHPITSDEFESSSSYSNHDVLARRLALGRLERALLAQHGIDHTHEKMLCEAYPLLLRICHSREPEQSRVISSRCLGELYLAHMPTLDQESPSGDMVDESLVNPILSIKKTVLTSLGRFLLSDCAETSLVAMKTAKAIFVTPVGKECWELLDSDVKSLLSPFNTHDDGKVRREAVGVSNLCIERLKSLTGCLDGDSWCWHDKLWTLGEEHSCELWIREITISIISCSFGEESKIDKGNQDFFRICQGLCATEASFAASVFPALIFHLLDAETRDKCRDESRVRDSIMSNIAIGSPTSRMNGVITHCFTRILSRKTKHQVASQAITVILNTLELLRAITEHRFLTSPDHSKNKQKENSILSKKRRSDNYSFERSEQWRGIPYGVVLRVSGLDVAQACFRIKRYFSAIYYAEMSMNNIIGTGTFFEDIANDSHIDATLCDDISGFGVSSSIEEYQKCRMVLEKALVAKDIIGRCLSELNARDELQGILSQGFALNLKRNITSLLALERCHQDRPLVMLSDLDTELLINPATPAIATLYAGSSRGIAGIAWTLDDLGLNHTKHKYLTGHESIIGKNSNDRYFLREEWFADALYNTNQWDDFLLPRLNDGNRPSMTSSTHRQVSEIAPGVPSLATATTSNFYESVHAALQSFFKDDTTAGLDHALRARLVVLEDMKNLAGSEAQSTAILTHLTKLSLIGHLELLATTLDGTSDLAFLLGRWGYHECLDPRTKLDVLLMSHNVNFNVNDHPEAIDGVMFRATRLECSLKEISLKILTNKFVSFQELVVKALASHIFKSCKVFRELGQANAAKISLSSLRSLMQTFQYPGITDLIPLMLRMEDAKIMRSQADLDGAIMTCKIISNHLTQNGSEQDHIRAESLLLCGLWMAQNNVDSVETILSSYFVKAARLAMQIHEKMPTKLNAHRASIASFKLGEFTANLYHSIDARLSSDAWRRRNIAAHERNRELQAVTSQLKELQKKSRATSNDNATVDARIMQATLSKEVEMDERELKSVERSMQRYLQLAMESYCAALKVAPTVMTDVSKYVFELISMWFKNCQRKGTEDIVNKILKSNIYQIPSYRLVPLTYQLFSRIDQIQGADRCEFQNILRDVVCKICSEHPYHGIVQILALSNGQRIGGGVNGRHAQLYSKNVGTTKVDAVNRIIQDLRKHAPDYVSSLIDSYDILMSAYINLAEFDVTNIQKRSTKGLSFKQYKLDLDTCLFGGHRGKKNAASTMPAIITKMPPVRPDAQYGLGKEDPIGIERVESFEPTFDLTPTGLHRPKIVICIGSKGGRFKQLVKGEDDLRQDAIMQQVFGTVNDLLRHEGSGGKDIRNNSFRDTPGLVRRLRLITYGIAPLSPTSGVLEWVDNTMCFGDFLSDRGKRVGAHSKYYPGEWGYNDARDLYRNVGDDPAATIESKRRAFDKICENYSPEYFNSSMEAWHTARTLYTRSCAVNSIVGHILGIGDRHTSNILVHAKTGEVVHIDFGIVFEQGKTLTTPELVPFRLTRNVVDGMGPSGTDGVFSAAGQATMSVMRNNADTLLTILSAVVSDPLYKWSISPLISQQRQNYDDESRLDFPCARMFSSDENKNDAADRAIAKIHEKLQGYEDGTSGVHKTIAGQVKFLINEARDRDNLCLMFAGWAPWM</sequence>
<dbReference type="Proteomes" id="UP001530377">
    <property type="component" value="Unassembled WGS sequence"/>
</dbReference>
<dbReference type="GO" id="GO:0005524">
    <property type="term" value="F:ATP binding"/>
    <property type="evidence" value="ECO:0007669"/>
    <property type="project" value="UniProtKB-KW"/>
</dbReference>
<evidence type="ECO:0000256" key="6">
    <source>
        <dbReference type="ARBA" id="ARBA00022763"/>
    </source>
</evidence>
<evidence type="ECO:0000256" key="2">
    <source>
        <dbReference type="ARBA" id="ARBA00012513"/>
    </source>
</evidence>
<feature type="region of interest" description="Disordered" evidence="12">
    <location>
        <begin position="751"/>
        <end position="785"/>
    </location>
</feature>
<protein>
    <recommendedName>
        <fullName evidence="2">non-specific serine/threonine protein kinase</fullName>
        <ecNumber evidence="2">2.7.11.1</ecNumber>
    </recommendedName>
</protein>
<evidence type="ECO:0000259" key="14">
    <source>
        <dbReference type="PROSITE" id="PS51189"/>
    </source>
</evidence>
<keyword evidence="9" id="KW-0539">Nucleus</keyword>
<keyword evidence="4" id="KW-0808">Transferase</keyword>
<dbReference type="CDD" id="cd05171">
    <property type="entry name" value="PIKKc_ATM"/>
    <property type="match status" value="1"/>
</dbReference>
<dbReference type="Gene3D" id="1.10.1070.11">
    <property type="entry name" value="Phosphatidylinositol 3-/4-kinase, catalytic domain"/>
    <property type="match status" value="1"/>
</dbReference>
<feature type="region of interest" description="Disordered" evidence="12">
    <location>
        <begin position="522"/>
        <end position="568"/>
    </location>
</feature>
<evidence type="ECO:0000256" key="1">
    <source>
        <dbReference type="ARBA" id="ARBA00004123"/>
    </source>
</evidence>
<dbReference type="EC" id="2.7.11.1" evidence="2"/>
<feature type="region of interest" description="Disordered" evidence="12">
    <location>
        <begin position="1"/>
        <end position="21"/>
    </location>
</feature>
<evidence type="ECO:0000313" key="16">
    <source>
        <dbReference type="EMBL" id="KAL3827471.1"/>
    </source>
</evidence>
<keyword evidence="8" id="KW-0067">ATP-binding</keyword>
<keyword evidence="17" id="KW-1185">Reference proteome</keyword>
<dbReference type="GO" id="GO:0005634">
    <property type="term" value="C:nucleus"/>
    <property type="evidence" value="ECO:0007669"/>
    <property type="project" value="UniProtKB-SubCell"/>
</dbReference>
<feature type="compositionally biased region" description="Low complexity" evidence="12">
    <location>
        <begin position="752"/>
        <end position="767"/>
    </location>
</feature>
<dbReference type="Pfam" id="PF00454">
    <property type="entry name" value="PI3_PI4_kinase"/>
    <property type="match status" value="1"/>
</dbReference>
<dbReference type="SUPFAM" id="SSF56112">
    <property type="entry name" value="Protein kinase-like (PK-like)"/>
    <property type="match status" value="1"/>
</dbReference>
<dbReference type="PANTHER" id="PTHR37079:SF4">
    <property type="entry name" value="SERINE_THREONINE-PROTEIN KINASE ATM"/>
    <property type="match status" value="1"/>
</dbReference>
<evidence type="ECO:0000256" key="5">
    <source>
        <dbReference type="ARBA" id="ARBA00022741"/>
    </source>
</evidence>
<feature type="region of interest" description="Disordered" evidence="12">
    <location>
        <begin position="77"/>
        <end position="96"/>
    </location>
</feature>
<dbReference type="InterPro" id="IPR014009">
    <property type="entry name" value="PIK_FAT"/>
</dbReference>
<feature type="compositionally biased region" description="Basic and acidic residues" evidence="12">
    <location>
        <begin position="1487"/>
        <end position="1496"/>
    </location>
</feature>
<organism evidence="16 17">
    <name type="scientific">Cyclostephanos tholiformis</name>
    <dbReference type="NCBI Taxonomy" id="382380"/>
    <lineage>
        <taxon>Eukaryota</taxon>
        <taxon>Sar</taxon>
        <taxon>Stramenopiles</taxon>
        <taxon>Ochrophyta</taxon>
        <taxon>Bacillariophyta</taxon>
        <taxon>Coscinodiscophyceae</taxon>
        <taxon>Thalassiosirophycidae</taxon>
        <taxon>Stephanodiscales</taxon>
        <taxon>Stephanodiscaceae</taxon>
        <taxon>Cyclostephanos</taxon>
    </lineage>
</organism>
<dbReference type="InterPro" id="IPR018936">
    <property type="entry name" value="PI3/4_kinase_CS"/>
</dbReference>
<dbReference type="PROSITE" id="PS51189">
    <property type="entry name" value="FAT"/>
    <property type="match status" value="1"/>
</dbReference>
<dbReference type="PROSITE" id="PS51190">
    <property type="entry name" value="FATC"/>
    <property type="match status" value="1"/>
</dbReference>
<feature type="domain" description="PI3K/PI4K catalytic" evidence="13">
    <location>
        <begin position="3633"/>
        <end position="3958"/>
    </location>
</feature>
<feature type="compositionally biased region" description="Gly residues" evidence="12">
    <location>
        <begin position="82"/>
        <end position="91"/>
    </location>
</feature>
<evidence type="ECO:0000256" key="3">
    <source>
        <dbReference type="ARBA" id="ARBA00022527"/>
    </source>
</evidence>
<dbReference type="GO" id="GO:0006974">
    <property type="term" value="P:DNA damage response"/>
    <property type="evidence" value="ECO:0007669"/>
    <property type="project" value="UniProtKB-KW"/>
</dbReference>
<comment type="catalytic activity">
    <reaction evidence="10">
        <text>L-threonyl-[protein] + ATP = O-phospho-L-threonyl-[protein] + ADP + H(+)</text>
        <dbReference type="Rhea" id="RHEA:46608"/>
        <dbReference type="Rhea" id="RHEA-COMP:11060"/>
        <dbReference type="Rhea" id="RHEA-COMP:11605"/>
        <dbReference type="ChEBI" id="CHEBI:15378"/>
        <dbReference type="ChEBI" id="CHEBI:30013"/>
        <dbReference type="ChEBI" id="CHEBI:30616"/>
        <dbReference type="ChEBI" id="CHEBI:61977"/>
        <dbReference type="ChEBI" id="CHEBI:456216"/>
        <dbReference type="EC" id="2.7.11.1"/>
    </reaction>
</comment>
<keyword evidence="3" id="KW-0723">Serine/threonine-protein kinase</keyword>
<feature type="region of interest" description="Disordered" evidence="12">
    <location>
        <begin position="1436"/>
        <end position="1496"/>
    </location>
</feature>
<proteinExistence type="predicted"/>
<evidence type="ECO:0000256" key="10">
    <source>
        <dbReference type="ARBA" id="ARBA00047899"/>
    </source>
</evidence>
<dbReference type="PROSITE" id="PS00916">
    <property type="entry name" value="PI3_4_KINASE_2"/>
    <property type="match status" value="1"/>
</dbReference>
<name>A0ABD3SSY9_9STRA</name>
<reference evidence="16 17" key="1">
    <citation type="submission" date="2024-10" db="EMBL/GenBank/DDBJ databases">
        <title>Updated reference genomes for cyclostephanoid diatoms.</title>
        <authorList>
            <person name="Roberts W.R."/>
            <person name="Alverson A.J."/>
        </authorList>
    </citation>
    <scope>NUCLEOTIDE SEQUENCE [LARGE SCALE GENOMIC DNA]</scope>
    <source>
        <strain evidence="16 17">AJA228-03</strain>
    </source>
</reference>
<dbReference type="InterPro" id="IPR044107">
    <property type="entry name" value="PIKKc_ATM"/>
</dbReference>
<dbReference type="InterPro" id="IPR036940">
    <property type="entry name" value="PI3/4_kinase_cat_sf"/>
</dbReference>
<dbReference type="SMART" id="SM00146">
    <property type="entry name" value="PI3Kc"/>
    <property type="match status" value="1"/>
</dbReference>
<feature type="compositionally biased region" description="Acidic residues" evidence="12">
    <location>
        <begin position="540"/>
        <end position="553"/>
    </location>
</feature>
<evidence type="ECO:0000256" key="9">
    <source>
        <dbReference type="ARBA" id="ARBA00023242"/>
    </source>
</evidence>
<dbReference type="PROSITE" id="PS00915">
    <property type="entry name" value="PI3_4_KINASE_1"/>
    <property type="match status" value="1"/>
</dbReference>
<evidence type="ECO:0000313" key="17">
    <source>
        <dbReference type="Proteomes" id="UP001530377"/>
    </source>
</evidence>
<dbReference type="EMBL" id="JALLPB020000003">
    <property type="protein sequence ID" value="KAL3827471.1"/>
    <property type="molecule type" value="Genomic_DNA"/>
</dbReference>
<dbReference type="PROSITE" id="PS50290">
    <property type="entry name" value="PI3_4_KINASE_3"/>
    <property type="match status" value="1"/>
</dbReference>
<feature type="compositionally biased region" description="Low complexity" evidence="12">
    <location>
        <begin position="1"/>
        <end position="18"/>
    </location>
</feature>
<keyword evidence="7" id="KW-0418">Kinase</keyword>
<feature type="coiled-coil region" evidence="11">
    <location>
        <begin position="3324"/>
        <end position="3388"/>
    </location>
</feature>
<feature type="region of interest" description="Disordered" evidence="12">
    <location>
        <begin position="591"/>
        <end position="630"/>
    </location>
</feature>
<dbReference type="GO" id="GO:0004674">
    <property type="term" value="F:protein serine/threonine kinase activity"/>
    <property type="evidence" value="ECO:0007669"/>
    <property type="project" value="UniProtKB-KW"/>
</dbReference>